<evidence type="ECO:0000259" key="1">
    <source>
        <dbReference type="Pfam" id="PF13966"/>
    </source>
</evidence>
<feature type="domain" description="Reverse transcriptase zinc-binding" evidence="1">
    <location>
        <begin position="347"/>
        <end position="428"/>
    </location>
</feature>
<accession>A0AAD8VL93</accession>
<comment type="caution">
    <text evidence="2">The sequence shown here is derived from an EMBL/GenBank/DDBJ whole genome shotgun (WGS) entry which is preliminary data.</text>
</comment>
<dbReference type="EMBL" id="JAUUTY010000007">
    <property type="protein sequence ID" value="KAK1608688.1"/>
    <property type="molecule type" value="Genomic_DNA"/>
</dbReference>
<dbReference type="AlphaFoldDB" id="A0AAD8VL93"/>
<reference evidence="2" key="1">
    <citation type="submission" date="2023-07" db="EMBL/GenBank/DDBJ databases">
        <title>A chromosome-level genome assembly of Lolium multiflorum.</title>
        <authorList>
            <person name="Chen Y."/>
            <person name="Copetti D."/>
            <person name="Kolliker R."/>
            <person name="Studer B."/>
        </authorList>
    </citation>
    <scope>NUCLEOTIDE SEQUENCE</scope>
    <source>
        <strain evidence="2">02402/16</strain>
        <tissue evidence="2">Leaf</tissue>
    </source>
</reference>
<evidence type="ECO:0000313" key="3">
    <source>
        <dbReference type="Proteomes" id="UP001231189"/>
    </source>
</evidence>
<dbReference type="InterPro" id="IPR026960">
    <property type="entry name" value="RVT-Znf"/>
</dbReference>
<sequence length="510" mass="56168">MGWKSLSTLKKPLSLKISTPVSSGLLPPSRGFDLDSLYPGTPTLVGLSAPFTPEEVKGAFLSMNKLSSPGPAGFGSAFFSTFWATVAPDVWELFSSFYDGDIDLERINRAFLVLLPKVDVATHPSQFRPISLQNCVMKAITKVLTTRLQAAIQSLVDADQTGFLSGRRILENIVYAADLLRCCHSRSLSHPLAADIPCPVLQYADDTLILCKAASSAAACLRQIRDAACLGELSATPSFLEKIFRECLPLYRTITRVAIQDGRSTSFWFDKWLSGSPLAERFPALFSHCTRQHATVATVVARGLDLQPRLTTVAGAELSMICQIIDDIRLTPLPDDRVIDSTSAPRFSSREAYRMLSPQRPRDESACTAWALRLPSKLKIFTYLLDIDRLSTRANLFYKHCAPSEVCASCLDAETGRHLFFDCSLAAAVRTRLEAPIPDGQFSIWDIRSPLRSRSPPGIWEWRQLSGPSGKDATILSSTEDPRPRVPRCSDLATTLCFGGGVYRLPTVWT</sequence>
<keyword evidence="3" id="KW-1185">Reference proteome</keyword>
<organism evidence="2 3">
    <name type="scientific">Lolium multiflorum</name>
    <name type="common">Italian ryegrass</name>
    <name type="synonym">Lolium perenne subsp. multiflorum</name>
    <dbReference type="NCBI Taxonomy" id="4521"/>
    <lineage>
        <taxon>Eukaryota</taxon>
        <taxon>Viridiplantae</taxon>
        <taxon>Streptophyta</taxon>
        <taxon>Embryophyta</taxon>
        <taxon>Tracheophyta</taxon>
        <taxon>Spermatophyta</taxon>
        <taxon>Magnoliopsida</taxon>
        <taxon>Liliopsida</taxon>
        <taxon>Poales</taxon>
        <taxon>Poaceae</taxon>
        <taxon>BOP clade</taxon>
        <taxon>Pooideae</taxon>
        <taxon>Poodae</taxon>
        <taxon>Poeae</taxon>
        <taxon>Poeae Chloroplast Group 2 (Poeae type)</taxon>
        <taxon>Loliodinae</taxon>
        <taxon>Loliinae</taxon>
        <taxon>Lolium</taxon>
    </lineage>
</organism>
<evidence type="ECO:0000313" key="2">
    <source>
        <dbReference type="EMBL" id="KAK1608688.1"/>
    </source>
</evidence>
<protein>
    <recommendedName>
        <fullName evidence="1">Reverse transcriptase zinc-binding domain-containing protein</fullName>
    </recommendedName>
</protein>
<dbReference type="PANTHER" id="PTHR19446">
    <property type="entry name" value="REVERSE TRANSCRIPTASES"/>
    <property type="match status" value="1"/>
</dbReference>
<name>A0AAD8VL93_LOLMU</name>
<dbReference type="Pfam" id="PF13966">
    <property type="entry name" value="zf-RVT"/>
    <property type="match status" value="1"/>
</dbReference>
<proteinExistence type="predicted"/>
<gene>
    <name evidence="2" type="ORF">QYE76_032361</name>
</gene>
<dbReference type="Proteomes" id="UP001231189">
    <property type="component" value="Unassembled WGS sequence"/>
</dbReference>